<dbReference type="Proteomes" id="UP001418222">
    <property type="component" value="Unassembled WGS sequence"/>
</dbReference>
<evidence type="ECO:0000256" key="1">
    <source>
        <dbReference type="ARBA" id="ARBA00022723"/>
    </source>
</evidence>
<keyword evidence="8" id="KW-1185">Reference proteome</keyword>
<keyword evidence="4 5" id="KW-0862">Zinc</keyword>
<evidence type="ECO:0000256" key="5">
    <source>
        <dbReference type="PROSITE-ProRule" id="PRU00723"/>
    </source>
</evidence>
<sequence length="197" mass="22302">MQRQYIFLELHRLTKEYKDASRKLHHTISYVDSLRREKLLLVSEHLQLLSLVEDQDKTSANDLPDSVRSDLPKSIAIRSSGFLAAGHRNLPPRGINPTTVAIQVFVGNLCLILEECGGEGEVVAYSQGTTKTELCNKWDEMGCCPYAERCRFAHGINELRPVIRHPRYKTQICRMLGAGNGCPYGHRCHFRHSSSLP</sequence>
<dbReference type="GO" id="GO:0003729">
    <property type="term" value="F:mRNA binding"/>
    <property type="evidence" value="ECO:0007669"/>
    <property type="project" value="InterPro"/>
</dbReference>
<feature type="domain" description="C3H1-type" evidence="6">
    <location>
        <begin position="129"/>
        <end position="157"/>
    </location>
</feature>
<gene>
    <name evidence="7" type="ORF">KSP39_PZI022072</name>
</gene>
<dbReference type="InterPro" id="IPR000571">
    <property type="entry name" value="Znf_CCCH"/>
</dbReference>
<evidence type="ECO:0000313" key="7">
    <source>
        <dbReference type="EMBL" id="KAK8918231.1"/>
    </source>
</evidence>
<evidence type="ECO:0000256" key="2">
    <source>
        <dbReference type="ARBA" id="ARBA00022737"/>
    </source>
</evidence>
<dbReference type="AlphaFoldDB" id="A0AAP0AWK1"/>
<feature type="zinc finger region" description="C3H1-type" evidence="5">
    <location>
        <begin position="129"/>
        <end position="157"/>
    </location>
</feature>
<dbReference type="InterPro" id="IPR045877">
    <property type="entry name" value="ZFP36-like"/>
</dbReference>
<dbReference type="PROSITE" id="PS50103">
    <property type="entry name" value="ZF_C3H1"/>
    <property type="match status" value="2"/>
</dbReference>
<proteinExistence type="predicted"/>
<comment type="caution">
    <text evidence="7">The sequence shown here is derived from an EMBL/GenBank/DDBJ whole genome shotgun (WGS) entry which is preliminary data.</text>
</comment>
<dbReference type="PANTHER" id="PTHR12547">
    <property type="entry name" value="CCCH ZINC FINGER/TIS11-RELATED"/>
    <property type="match status" value="1"/>
</dbReference>
<feature type="zinc finger region" description="C3H1-type" evidence="5">
    <location>
        <begin position="167"/>
        <end position="195"/>
    </location>
</feature>
<organism evidence="7 8">
    <name type="scientific">Platanthera zijinensis</name>
    <dbReference type="NCBI Taxonomy" id="2320716"/>
    <lineage>
        <taxon>Eukaryota</taxon>
        <taxon>Viridiplantae</taxon>
        <taxon>Streptophyta</taxon>
        <taxon>Embryophyta</taxon>
        <taxon>Tracheophyta</taxon>
        <taxon>Spermatophyta</taxon>
        <taxon>Magnoliopsida</taxon>
        <taxon>Liliopsida</taxon>
        <taxon>Asparagales</taxon>
        <taxon>Orchidaceae</taxon>
        <taxon>Orchidoideae</taxon>
        <taxon>Orchideae</taxon>
        <taxon>Orchidinae</taxon>
        <taxon>Platanthera</taxon>
    </lineage>
</organism>
<dbReference type="SMART" id="SM00356">
    <property type="entry name" value="ZnF_C3H1"/>
    <property type="match status" value="2"/>
</dbReference>
<dbReference type="FunFam" id="4.10.1000.10:FF:000002">
    <property type="entry name" value="Zinc finger protein 36, C3H1 type-like 1"/>
    <property type="match status" value="1"/>
</dbReference>
<keyword evidence="2" id="KW-0677">Repeat</keyword>
<evidence type="ECO:0000313" key="8">
    <source>
        <dbReference type="Proteomes" id="UP001418222"/>
    </source>
</evidence>
<dbReference type="SUPFAM" id="SSF90229">
    <property type="entry name" value="CCCH zinc finger"/>
    <property type="match status" value="2"/>
</dbReference>
<dbReference type="InterPro" id="IPR036855">
    <property type="entry name" value="Znf_CCCH_sf"/>
</dbReference>
<dbReference type="GO" id="GO:0008270">
    <property type="term" value="F:zinc ion binding"/>
    <property type="evidence" value="ECO:0007669"/>
    <property type="project" value="UniProtKB-KW"/>
</dbReference>
<keyword evidence="1 5" id="KW-0479">Metal-binding</keyword>
<keyword evidence="3 5" id="KW-0863">Zinc-finger</keyword>
<dbReference type="Pfam" id="PF00642">
    <property type="entry name" value="zf-CCCH"/>
    <property type="match status" value="1"/>
</dbReference>
<protein>
    <submittedName>
        <fullName evidence="7">Zinc finger CCCH domain-containing protein 21</fullName>
    </submittedName>
</protein>
<name>A0AAP0AWK1_9ASPA</name>
<dbReference type="FunFam" id="4.10.1000.10:FF:000001">
    <property type="entry name" value="zinc finger CCCH domain-containing protein 15-like"/>
    <property type="match status" value="1"/>
</dbReference>
<evidence type="ECO:0000256" key="3">
    <source>
        <dbReference type="ARBA" id="ARBA00022771"/>
    </source>
</evidence>
<evidence type="ECO:0000259" key="6">
    <source>
        <dbReference type="PROSITE" id="PS50103"/>
    </source>
</evidence>
<dbReference type="EMBL" id="JBBWWQ010000019">
    <property type="protein sequence ID" value="KAK8918231.1"/>
    <property type="molecule type" value="Genomic_DNA"/>
</dbReference>
<feature type="domain" description="C3H1-type" evidence="6">
    <location>
        <begin position="167"/>
        <end position="195"/>
    </location>
</feature>
<accession>A0AAP0AWK1</accession>
<dbReference type="Gene3D" id="4.10.1000.10">
    <property type="entry name" value="Zinc finger, CCCH-type"/>
    <property type="match status" value="2"/>
</dbReference>
<evidence type="ECO:0000256" key="4">
    <source>
        <dbReference type="ARBA" id="ARBA00022833"/>
    </source>
</evidence>
<reference evidence="7 8" key="1">
    <citation type="journal article" date="2022" name="Nat. Plants">
        <title>Genomes of leafy and leafless Platanthera orchids illuminate the evolution of mycoheterotrophy.</title>
        <authorList>
            <person name="Li M.H."/>
            <person name="Liu K.W."/>
            <person name="Li Z."/>
            <person name="Lu H.C."/>
            <person name="Ye Q.L."/>
            <person name="Zhang D."/>
            <person name="Wang J.Y."/>
            <person name="Li Y.F."/>
            <person name="Zhong Z.M."/>
            <person name="Liu X."/>
            <person name="Yu X."/>
            <person name="Liu D.K."/>
            <person name="Tu X.D."/>
            <person name="Liu B."/>
            <person name="Hao Y."/>
            <person name="Liao X.Y."/>
            <person name="Jiang Y.T."/>
            <person name="Sun W.H."/>
            <person name="Chen J."/>
            <person name="Chen Y.Q."/>
            <person name="Ai Y."/>
            <person name="Zhai J.W."/>
            <person name="Wu S.S."/>
            <person name="Zhou Z."/>
            <person name="Hsiao Y.Y."/>
            <person name="Wu W.L."/>
            <person name="Chen Y.Y."/>
            <person name="Lin Y.F."/>
            <person name="Hsu J.L."/>
            <person name="Li C.Y."/>
            <person name="Wang Z.W."/>
            <person name="Zhao X."/>
            <person name="Zhong W.Y."/>
            <person name="Ma X.K."/>
            <person name="Ma L."/>
            <person name="Huang J."/>
            <person name="Chen G.Z."/>
            <person name="Huang M.Z."/>
            <person name="Huang L."/>
            <person name="Peng D.H."/>
            <person name="Luo Y.B."/>
            <person name="Zou S.Q."/>
            <person name="Chen S.P."/>
            <person name="Lan S."/>
            <person name="Tsai W.C."/>
            <person name="Van de Peer Y."/>
            <person name="Liu Z.J."/>
        </authorList>
    </citation>
    <scope>NUCLEOTIDE SEQUENCE [LARGE SCALE GENOMIC DNA]</scope>
    <source>
        <strain evidence="7">Lor287</strain>
    </source>
</reference>
<dbReference type="PANTHER" id="PTHR12547:SF162">
    <property type="entry name" value="ZINC FINGER CCCH DOMAIN-CONTAINING PROTEIN 15"/>
    <property type="match status" value="1"/>
</dbReference>